<dbReference type="SUPFAM" id="SSF53254">
    <property type="entry name" value="Phosphoglycerate mutase-like"/>
    <property type="match status" value="1"/>
</dbReference>
<accession>A0A917BT92</accession>
<dbReference type="RefSeq" id="WP_188431364.1">
    <property type="nucleotide sequence ID" value="NZ_BAABKH010000014.1"/>
</dbReference>
<dbReference type="InterPro" id="IPR000086">
    <property type="entry name" value="NUDIX_hydrolase_dom"/>
</dbReference>
<evidence type="ECO:0000256" key="1">
    <source>
        <dbReference type="ARBA" id="ARBA00022801"/>
    </source>
</evidence>
<dbReference type="InterPro" id="IPR051325">
    <property type="entry name" value="Nudix_hydrolase_domain"/>
</dbReference>
<dbReference type="InterPro" id="IPR020084">
    <property type="entry name" value="NUDIX_hydrolase_CS"/>
</dbReference>
<gene>
    <name evidence="3" type="ORF">GCM10011366_25550</name>
</gene>
<dbReference type="PANTHER" id="PTHR21340:SF0">
    <property type="entry name" value="BIS(5'-NUCLEOSYL)-TETRAPHOSPHATASE [ASYMMETRICAL]"/>
    <property type="match status" value="1"/>
</dbReference>
<dbReference type="PROSITE" id="PS00893">
    <property type="entry name" value="NUDIX_BOX"/>
    <property type="match status" value="1"/>
</dbReference>
<dbReference type="AlphaFoldDB" id="A0A917BT92"/>
<dbReference type="SMART" id="SM00855">
    <property type="entry name" value="PGAM"/>
    <property type="match status" value="1"/>
</dbReference>
<dbReference type="SUPFAM" id="SSF55811">
    <property type="entry name" value="Nudix"/>
    <property type="match status" value="1"/>
</dbReference>
<reference evidence="3" key="1">
    <citation type="journal article" date="2014" name="Int. J. Syst. Evol. Microbiol.">
        <title>Complete genome sequence of Corynebacterium casei LMG S-19264T (=DSM 44701T), isolated from a smear-ripened cheese.</title>
        <authorList>
            <consortium name="US DOE Joint Genome Institute (JGI-PGF)"/>
            <person name="Walter F."/>
            <person name="Albersmeier A."/>
            <person name="Kalinowski J."/>
            <person name="Ruckert C."/>
        </authorList>
    </citation>
    <scope>NUCLEOTIDE SEQUENCE</scope>
    <source>
        <strain evidence="3">CGMCC 1.12160</strain>
    </source>
</reference>
<sequence length="311" mass="34076">MNRVSVRAAGTLPYRLVDGRPQVALVHRPKYDDWSWPKGKLDAGEDWAAAAARETCEETGLQVRLGMPLPEARYPVSRSGLKRVRYWAAEVVGGEGALEHEVDEICWLDPTEAWARLTYARDREQCDALVALHEQGTLATWPLLLVRHAVAVARQEWVGPDPERPLTEEGQTRSRALAGLLRAYAPHRVLSSPSVRCVDTLQPFVAATGTLMVTKKGLSEEGFERSPGKVVKHLGRLLTTADPAALCTHRPLFGTVLAELRSRAAPSLGTGDRRLLSRLGTVSPDKGEVLVCLMQGAGAQARVVAVERHRP</sequence>
<name>A0A917BT92_9MICO</name>
<dbReference type="InterPro" id="IPR015797">
    <property type="entry name" value="NUDIX_hydrolase-like_dom_sf"/>
</dbReference>
<evidence type="ECO:0000313" key="4">
    <source>
        <dbReference type="Proteomes" id="UP000605670"/>
    </source>
</evidence>
<dbReference type="PANTHER" id="PTHR21340">
    <property type="entry name" value="DIADENOSINE 5,5-P1,P4-TETRAPHOSPHATE PYROPHOSPHOHYDROLASE MUTT"/>
    <property type="match status" value="1"/>
</dbReference>
<reference evidence="3" key="2">
    <citation type="submission" date="2020-09" db="EMBL/GenBank/DDBJ databases">
        <authorList>
            <person name="Sun Q."/>
            <person name="Zhou Y."/>
        </authorList>
    </citation>
    <scope>NUCLEOTIDE SEQUENCE</scope>
    <source>
        <strain evidence="3">CGMCC 1.12160</strain>
    </source>
</reference>
<evidence type="ECO:0000313" key="3">
    <source>
        <dbReference type="EMBL" id="GGF56581.1"/>
    </source>
</evidence>
<dbReference type="EMBL" id="BMEM01000004">
    <property type="protein sequence ID" value="GGF56581.1"/>
    <property type="molecule type" value="Genomic_DNA"/>
</dbReference>
<dbReference type="InterPro" id="IPR029033">
    <property type="entry name" value="His_PPase_superfam"/>
</dbReference>
<dbReference type="PROSITE" id="PS51462">
    <property type="entry name" value="NUDIX"/>
    <property type="match status" value="1"/>
</dbReference>
<feature type="domain" description="Nudix hydrolase" evidence="2">
    <location>
        <begin position="4"/>
        <end position="130"/>
    </location>
</feature>
<comment type="caution">
    <text evidence="3">The sequence shown here is derived from an EMBL/GenBank/DDBJ whole genome shotgun (WGS) entry which is preliminary data.</text>
</comment>
<dbReference type="Pfam" id="PF00300">
    <property type="entry name" value="His_Phos_1"/>
    <property type="match status" value="1"/>
</dbReference>
<dbReference type="GO" id="GO:0006754">
    <property type="term" value="P:ATP biosynthetic process"/>
    <property type="evidence" value="ECO:0007669"/>
    <property type="project" value="TreeGrafter"/>
</dbReference>
<dbReference type="Gene3D" id="3.90.79.10">
    <property type="entry name" value="Nucleoside Triphosphate Pyrophosphohydrolase"/>
    <property type="match status" value="1"/>
</dbReference>
<dbReference type="GO" id="GO:0004081">
    <property type="term" value="F:bis(5'-nucleosyl)-tetraphosphatase (asymmetrical) activity"/>
    <property type="evidence" value="ECO:0007669"/>
    <property type="project" value="TreeGrafter"/>
</dbReference>
<keyword evidence="4" id="KW-1185">Reference proteome</keyword>
<keyword evidence="1" id="KW-0378">Hydrolase</keyword>
<dbReference type="Pfam" id="PF00293">
    <property type="entry name" value="NUDIX"/>
    <property type="match status" value="1"/>
</dbReference>
<dbReference type="GO" id="GO:0006167">
    <property type="term" value="P:AMP biosynthetic process"/>
    <property type="evidence" value="ECO:0007669"/>
    <property type="project" value="TreeGrafter"/>
</dbReference>
<protein>
    <submittedName>
        <fullName evidence="3">ADP-ribose pyrophosphatase</fullName>
    </submittedName>
</protein>
<dbReference type="Gene3D" id="3.40.50.1240">
    <property type="entry name" value="Phosphoglycerate mutase-like"/>
    <property type="match status" value="1"/>
</dbReference>
<organism evidence="3 4">
    <name type="scientific">Ornithinimicrobium tianjinense</name>
    <dbReference type="NCBI Taxonomy" id="1195761"/>
    <lineage>
        <taxon>Bacteria</taxon>
        <taxon>Bacillati</taxon>
        <taxon>Actinomycetota</taxon>
        <taxon>Actinomycetes</taxon>
        <taxon>Micrococcales</taxon>
        <taxon>Ornithinimicrobiaceae</taxon>
        <taxon>Ornithinimicrobium</taxon>
    </lineage>
</organism>
<dbReference type="InterPro" id="IPR013078">
    <property type="entry name" value="His_Pase_superF_clade-1"/>
</dbReference>
<dbReference type="CDD" id="cd03673">
    <property type="entry name" value="NUDIX_Ap6A_hydrolase"/>
    <property type="match status" value="1"/>
</dbReference>
<dbReference type="CDD" id="cd07067">
    <property type="entry name" value="HP_PGM_like"/>
    <property type="match status" value="1"/>
</dbReference>
<proteinExistence type="predicted"/>
<dbReference type="Proteomes" id="UP000605670">
    <property type="component" value="Unassembled WGS sequence"/>
</dbReference>
<evidence type="ECO:0000259" key="2">
    <source>
        <dbReference type="PROSITE" id="PS51462"/>
    </source>
</evidence>